<feature type="domain" description="TNFR-Cys" evidence="2">
    <location>
        <begin position="938"/>
        <end position="976"/>
    </location>
</feature>
<evidence type="ECO:0000313" key="3">
    <source>
        <dbReference type="EMBL" id="MCT7376076.1"/>
    </source>
</evidence>
<organism evidence="3 4">
    <name type="scientific">Chelativorans salis</name>
    <dbReference type="NCBI Taxonomy" id="2978478"/>
    <lineage>
        <taxon>Bacteria</taxon>
        <taxon>Pseudomonadati</taxon>
        <taxon>Pseudomonadota</taxon>
        <taxon>Alphaproteobacteria</taxon>
        <taxon>Hyphomicrobiales</taxon>
        <taxon>Phyllobacteriaceae</taxon>
        <taxon>Chelativorans</taxon>
    </lineage>
</organism>
<evidence type="ECO:0000256" key="1">
    <source>
        <dbReference type="SAM" id="MobiDB-lite"/>
    </source>
</evidence>
<feature type="region of interest" description="Disordered" evidence="1">
    <location>
        <begin position="831"/>
        <end position="850"/>
    </location>
</feature>
<keyword evidence="4" id="KW-1185">Reference proteome</keyword>
<dbReference type="Proteomes" id="UP001320831">
    <property type="component" value="Unassembled WGS sequence"/>
</dbReference>
<feature type="region of interest" description="Disordered" evidence="1">
    <location>
        <begin position="292"/>
        <end position="316"/>
    </location>
</feature>
<dbReference type="InterPro" id="IPR001368">
    <property type="entry name" value="TNFR/NGFR_Cys_rich_reg"/>
</dbReference>
<comment type="caution">
    <text evidence="3">The sequence shown here is derived from an EMBL/GenBank/DDBJ whole genome shotgun (WGS) entry which is preliminary data.</text>
</comment>
<evidence type="ECO:0000259" key="2">
    <source>
        <dbReference type="PROSITE" id="PS00652"/>
    </source>
</evidence>
<dbReference type="SUPFAM" id="SSF49899">
    <property type="entry name" value="Concanavalin A-like lectins/glucanases"/>
    <property type="match status" value="1"/>
</dbReference>
<proteinExistence type="predicted"/>
<dbReference type="EMBL" id="JAOCZP010000003">
    <property type="protein sequence ID" value="MCT7376076.1"/>
    <property type="molecule type" value="Genomic_DNA"/>
</dbReference>
<evidence type="ECO:0000313" key="4">
    <source>
        <dbReference type="Proteomes" id="UP001320831"/>
    </source>
</evidence>
<dbReference type="RefSeq" id="WP_260903546.1">
    <property type="nucleotide sequence ID" value="NZ_JAOCZP010000003.1"/>
</dbReference>
<sequence>MSVGPCPQDPECAPTPTTQLLYDIRADGTVEPFLRHMVVDCEGNVLETNDTALDGQDYTVDPNGQVVAQAPLPMADCTPSPDETSVAVGCGAGEQVDIAVLETRGANRDARVEQDANGDQACSGRWTTSPAPQAAGFPINESFRYAGFDTGDANWALQGVAVLTAGNSNNPDPAGEGRLQLSNLNAFSNGAAIYIPVFSNADNITTEVSWASYGTSRAGDGWMQFFSDGSQPPQDNALGGGGNLGLFNIDYPFLAVVLDEYGGSGGQGGSHSGNSLRIKACFDPGGPTPPQNSYRDIHTVPLPNPIGNRPRGDEPRLRTSIVTENGETFISAAIDWNDGNGFVPYISRFNVTAECGGLIAPATLRTGFSASSGGAFQSRHELSDLTIQQAGVQAWRALQITADSLPACATQAKVRACVNATITQTDAAATNASPELFFWLVNAATQTVISAAEASAVPPDGIPRTLCVQETVNAADLPDLRLYVGADRRDEAGGYGTEWHGLDVKVTALCPAEPQKTVAISAPCPIPVDPGCAPTPTTQLLYDMLPNGTALPFLRHMTVDCDGAVLSVSETTLDGQPYEPAGEVKEKANSYDLEKEVMCDGTETFLRWYVTRDGQPTDQFFDTKLDGAHYEAAGPVSAGECESCAPTPTTQLLYDIRADGTVVPFRRDTVVDCEGNILSSKDTTLDGQDYIVDPNGEVVVQPPAEEPCASTVHAREMRDLRPDVEPNEEGQRCAVLFFRNYVYDCEGNFVRHYDTDAEGQEYKPVAVADCPDGLIPSLVELEWPQTDVIRDPDGEEGHDFIYIVTNPRTGDEARIKFNTFNNIADSCGSNWEPGQDVSANAPPGNPSSDSRFTFKLDEAARRMTSLRLDFVDLDTFEGVRELDPVPDHVEFIEGAGTWEPGSNRINATVDNSRARAYYNNPPETITHLYRNMGGGIACHAAAFRGLTYASGPCCSCGECSGGGGSDCVTSTTQVLCDVRTDEAYSFDFTTIADWPRDDCEEPPCAYSGTAPNGVGWSVTEIVQGFTPGPDGATYACVFGDQVEWTFDRPVDMKFGTGDIVYSSESCLTLPSEVESVQINPEYGWDSSTKQLCHEVQGNPNHIHNEFRLTNTRSLILTATDTGGAASPSWGMSYLTITPAATAPEQFLRHITIDCDGKVLSVKNMKLDGSDYDVKGQAQLCD</sequence>
<name>A0ABT2LND5_9HYPH</name>
<dbReference type="InterPro" id="IPR013320">
    <property type="entry name" value="ConA-like_dom_sf"/>
</dbReference>
<reference evidence="3 4" key="1">
    <citation type="submission" date="2022-09" db="EMBL/GenBank/DDBJ databases">
        <title>Chelativorans salina sp. nov., a novel slightly halophilic bacterium isolated from a saline lake sediment enrichment.</title>
        <authorList>
            <person name="Gao L."/>
            <person name="Fang B.-Z."/>
            <person name="Li W.-J."/>
        </authorList>
    </citation>
    <scope>NUCLEOTIDE SEQUENCE [LARGE SCALE GENOMIC DNA]</scope>
    <source>
        <strain evidence="3 4">EGI FJ00035</strain>
    </source>
</reference>
<dbReference type="PROSITE" id="PS00652">
    <property type="entry name" value="TNFR_NGFR_1"/>
    <property type="match status" value="1"/>
</dbReference>
<dbReference type="Gene3D" id="2.60.120.200">
    <property type="match status" value="1"/>
</dbReference>
<protein>
    <recommendedName>
        <fullName evidence="2">TNFR-Cys domain-containing protein</fullName>
    </recommendedName>
</protein>
<accession>A0ABT2LND5</accession>
<gene>
    <name evidence="3" type="ORF">N5A92_13645</name>
</gene>